<dbReference type="PROSITE" id="PS51257">
    <property type="entry name" value="PROKAR_LIPOPROTEIN"/>
    <property type="match status" value="1"/>
</dbReference>
<proteinExistence type="predicted"/>
<dbReference type="PANTHER" id="PTHR12993:SF26">
    <property type="entry name" value="1D-MYO-INOSITOL 2-ACETAMIDO-2-DEOXY-ALPHA-D-GLUCOPYRANOSIDE DEACETYLASE"/>
    <property type="match status" value="1"/>
</dbReference>
<evidence type="ECO:0000313" key="1">
    <source>
        <dbReference type="EMBL" id="SPE18227.1"/>
    </source>
</evidence>
<dbReference type="GO" id="GO:0016811">
    <property type="term" value="F:hydrolase activity, acting on carbon-nitrogen (but not peptide) bonds, in linear amides"/>
    <property type="evidence" value="ECO:0007669"/>
    <property type="project" value="TreeGrafter"/>
</dbReference>
<gene>
    <name evidence="1" type="ORF">SBA5_140094</name>
</gene>
<dbReference type="EMBL" id="OKRB01000046">
    <property type="protein sequence ID" value="SPE18227.1"/>
    <property type="molecule type" value="Genomic_DNA"/>
</dbReference>
<dbReference type="Proteomes" id="UP000239735">
    <property type="component" value="Unassembled WGS sequence"/>
</dbReference>
<reference evidence="2" key="1">
    <citation type="submission" date="2018-02" db="EMBL/GenBank/DDBJ databases">
        <authorList>
            <person name="Hausmann B."/>
        </authorList>
    </citation>
    <scope>NUCLEOTIDE SEQUENCE [LARGE SCALE GENOMIC DNA]</scope>
    <source>
        <strain evidence="2">Peat soil MAG SbA5</strain>
    </source>
</reference>
<dbReference type="PANTHER" id="PTHR12993">
    <property type="entry name" value="N-ACETYLGLUCOSAMINYL-PHOSPHATIDYLINOSITOL DE-N-ACETYLASE-RELATED"/>
    <property type="match status" value="1"/>
</dbReference>
<name>A0A2N9L4I4_9BACT</name>
<organism evidence="1 2">
    <name type="scientific">Candidatus Sulfuritelmatomonas gaucii</name>
    <dbReference type="NCBI Taxonomy" id="2043161"/>
    <lineage>
        <taxon>Bacteria</taxon>
        <taxon>Pseudomonadati</taxon>
        <taxon>Acidobacteriota</taxon>
        <taxon>Terriglobia</taxon>
        <taxon>Terriglobales</taxon>
        <taxon>Acidobacteriaceae</taxon>
        <taxon>Candidatus Sulfuritelmatomonas</taxon>
    </lineage>
</organism>
<sequence length="962" mass="103702">MRFYPRKLHRTVVGVSIAGLLACAGFVLLGAQQTAPLSAVDELAQVPSPDPSAVALPLPEDRGAADLEQTLKRLRTTASMLVIVAHPDDEDGALMTYLSRGLGARVTLLTLTRGEGGQNAMSAESYDALGLIRTNELLKADEYYGATQELWGTEVDFGFSKTQEEAFAKWGHERVLYDAVLAVRKERPQIIMSSFVGGVTDGHGQHQVSGEIAQEAFKVAGDPKVFPDQLKDGLQPWQPLAVYSRAPFAPVTNRQMFDYATGKWASAKFHNYVTGEWLEGAPKADVTIPVGTWDPVLGRTYTQIARQGWGEQKSQYGGANPALSEPDDANYHLWAVAPSAAATNNSAGDASLFQNRQVNIDTNIAGLARLGGSAPPTWLRDGLRNIQKDLDAFESDCTNETGVAGAHQLAPIYAHTLDLYTRVKASNLDDESKAGLELELGAKIGQFQEALKDLLGLELIAFTTGSGGGQGYGGGRSSSAGESARSVWPSEEFGVRAHLAQGMDAARLSRVWLETSDGEPWKIEDAGGAIDEKTAAAPVVDRTFHVRVPDDAQPTEPFFTRPNTEQPYYDISNPAWRERSFAPYPLAAWAEFTFDGVPIRLGKGVQTLAHVTGVGGVYEPLEVTPAIGVRVEPEARILPLDGSPLSVTVTVHAQHAAEGSVDLKLPEGWRSDPAQREFALKNAGDTEPLMFSVSPAGDVKARAYSIEAVAQSGGKSYASGWRNVAYPGLRTTNQYELAELKTRKVDVRVAPGLHVGYIMGTGDTVPDAIGALSFQPHMISDSELVSGDLSQWNVIVIGIRAYSSMPGLATAQPRLNAYLEQGGTLIVQYQGGTFPAPLPITLDRMPERVVDEQSQVKLLDPANPLLNWPNKITPSDFDGWLEERGHGFPDHWDEGYTALTETADPGQDPQKGGLLLLHSGKGTYIYVAFALYRQFPELVPGAYRLLANMLSAGKESAGAASQ</sequence>
<accession>A0A2N9L4I4</accession>
<dbReference type="AlphaFoldDB" id="A0A2N9L4I4"/>
<dbReference type="Pfam" id="PF02585">
    <property type="entry name" value="PIG-L"/>
    <property type="match status" value="1"/>
</dbReference>
<dbReference type="Gene3D" id="3.40.50.10320">
    <property type="entry name" value="LmbE-like"/>
    <property type="match status" value="1"/>
</dbReference>
<evidence type="ECO:0000313" key="2">
    <source>
        <dbReference type="Proteomes" id="UP000239735"/>
    </source>
</evidence>
<protein>
    <submittedName>
        <fullName evidence="1">GlcNAc-PI de-N-acetylase family protein</fullName>
    </submittedName>
</protein>
<dbReference type="InterPro" id="IPR003737">
    <property type="entry name" value="GlcNAc_PI_deacetylase-related"/>
</dbReference>
<dbReference type="InterPro" id="IPR024078">
    <property type="entry name" value="LmbE-like_dom_sf"/>
</dbReference>
<dbReference type="SUPFAM" id="SSF102588">
    <property type="entry name" value="LmbE-like"/>
    <property type="match status" value="1"/>
</dbReference>